<feature type="binding site" evidence="6">
    <location>
        <position position="59"/>
    </location>
    <ligand>
        <name>substrate</name>
    </ligand>
</feature>
<dbReference type="InterPro" id="IPR013078">
    <property type="entry name" value="His_Pase_superF_clade-1"/>
</dbReference>
<dbReference type="PANTHER" id="PTHR11931">
    <property type="entry name" value="PHOSPHOGLYCERATE MUTASE"/>
    <property type="match status" value="1"/>
</dbReference>
<dbReference type="SUPFAM" id="SSF53254">
    <property type="entry name" value="Phosphoglycerate mutase-like"/>
    <property type="match status" value="1"/>
</dbReference>
<dbReference type="PATRIC" id="fig|1423815.3.peg.974"/>
<proteinExistence type="inferred from homology"/>
<dbReference type="GO" id="GO:0004619">
    <property type="term" value="F:phosphoglycerate mutase activity"/>
    <property type="evidence" value="ECO:0007669"/>
    <property type="project" value="UniProtKB-EC"/>
</dbReference>
<dbReference type="AlphaFoldDB" id="A0A0R1SKP1"/>
<evidence type="ECO:0000256" key="3">
    <source>
        <dbReference type="ARBA" id="ARBA00023152"/>
    </source>
</evidence>
<dbReference type="Gene3D" id="3.40.50.1240">
    <property type="entry name" value="Phosphoglycerate mutase-like"/>
    <property type="match status" value="1"/>
</dbReference>
<evidence type="ECO:0000256" key="5">
    <source>
        <dbReference type="PIRSR" id="PIRSR613078-1"/>
    </source>
</evidence>
<dbReference type="PIRSF" id="PIRSF000709">
    <property type="entry name" value="6PFK_2-Ptase"/>
    <property type="match status" value="1"/>
</dbReference>
<dbReference type="InterPro" id="IPR001345">
    <property type="entry name" value="PG/BPGM_mutase_AS"/>
</dbReference>
<dbReference type="InterPro" id="IPR029033">
    <property type="entry name" value="His_PPase_superfam"/>
</dbReference>
<dbReference type="eggNOG" id="COG0406">
    <property type="taxonomic scope" value="Bacteria"/>
</dbReference>
<dbReference type="STRING" id="1423815.FC27_GL000954"/>
<evidence type="ECO:0000313" key="8">
    <source>
        <dbReference type="Proteomes" id="UP000051647"/>
    </source>
</evidence>
<evidence type="ECO:0000256" key="4">
    <source>
        <dbReference type="ARBA" id="ARBA00023235"/>
    </source>
</evidence>
<evidence type="ECO:0000256" key="2">
    <source>
        <dbReference type="ARBA" id="ARBA00012028"/>
    </source>
</evidence>
<feature type="active site" description="Proton donor/acceptor" evidence="5">
    <location>
        <position position="82"/>
    </location>
</feature>
<name>A0A0R1SKP1_9LACO</name>
<keyword evidence="3" id="KW-0324">Glycolysis</keyword>
<evidence type="ECO:0000256" key="6">
    <source>
        <dbReference type="PIRSR" id="PIRSR613078-2"/>
    </source>
</evidence>
<dbReference type="Pfam" id="PF00300">
    <property type="entry name" value="His_Phos_1"/>
    <property type="match status" value="1"/>
</dbReference>
<dbReference type="GO" id="GO:0006096">
    <property type="term" value="P:glycolytic process"/>
    <property type="evidence" value="ECO:0007669"/>
    <property type="project" value="UniProtKB-KW"/>
</dbReference>
<dbReference type="SMART" id="SM00855">
    <property type="entry name" value="PGAM"/>
    <property type="match status" value="1"/>
</dbReference>
<dbReference type="EMBL" id="AZFA01000002">
    <property type="protein sequence ID" value="KRL68212.1"/>
    <property type="molecule type" value="Genomic_DNA"/>
</dbReference>
<dbReference type="EC" id="5.4.2.11" evidence="2"/>
<dbReference type="InterPro" id="IPR005952">
    <property type="entry name" value="Phosphogly_mut1"/>
</dbReference>
<comment type="caution">
    <text evidence="7">The sequence shown here is derived from an EMBL/GenBank/DDBJ whole genome shotgun (WGS) entry which is preliminary data.</text>
</comment>
<feature type="active site" description="Tele-phosphohistidine intermediate" evidence="5">
    <location>
        <position position="8"/>
    </location>
</feature>
<dbReference type="Proteomes" id="UP000051647">
    <property type="component" value="Unassembled WGS sequence"/>
</dbReference>
<organism evidence="7 8">
    <name type="scientific">Companilactobacillus versmoldensis DSM 14857 = KCTC 3814</name>
    <dbReference type="NCBI Taxonomy" id="1423815"/>
    <lineage>
        <taxon>Bacteria</taxon>
        <taxon>Bacillati</taxon>
        <taxon>Bacillota</taxon>
        <taxon>Bacilli</taxon>
        <taxon>Lactobacillales</taxon>
        <taxon>Lactobacillaceae</taxon>
        <taxon>Companilactobacillus</taxon>
    </lineage>
</organism>
<protein>
    <recommendedName>
        <fullName evidence="2">phosphoglycerate mutase (2,3-diphosphoglycerate-dependent)</fullName>
        <ecNumber evidence="2">5.4.2.11</ecNumber>
    </recommendedName>
</protein>
<evidence type="ECO:0000256" key="1">
    <source>
        <dbReference type="ARBA" id="ARBA00006717"/>
    </source>
</evidence>
<dbReference type="PROSITE" id="PS00175">
    <property type="entry name" value="PG_MUTASE"/>
    <property type="match status" value="1"/>
</dbReference>
<evidence type="ECO:0000313" key="7">
    <source>
        <dbReference type="EMBL" id="KRL68212.1"/>
    </source>
</evidence>
<sequence length="200" mass="23163">MRLFLARHGQTQLNVERKFYGSNDCVLNSTGEKQAKELAAAFAGHHLKFDAVYCSGLYRTYQTAFACVKDTLTIKKMPGLDEKGFGKWEALDADEIQAQYPVEWQKWLDQPFDYVPPEAEGYYPFAQRVQTAIDKIIQTGEFKHQENILVVAHLGTLRVVDQYLLHDSQTFWDIHFDAGTYTEFISDDQDDFHLEKRNVR</sequence>
<keyword evidence="8" id="KW-1185">Reference proteome</keyword>
<comment type="similarity">
    <text evidence="1">Belongs to the phosphoglycerate mutase family. BPG-dependent PGAM subfamily.</text>
</comment>
<reference evidence="7 8" key="1">
    <citation type="journal article" date="2015" name="Genome Announc.">
        <title>Expanding the biotechnology potential of lactobacilli through comparative genomics of 213 strains and associated genera.</title>
        <authorList>
            <person name="Sun Z."/>
            <person name="Harris H.M."/>
            <person name="McCann A."/>
            <person name="Guo C."/>
            <person name="Argimon S."/>
            <person name="Zhang W."/>
            <person name="Yang X."/>
            <person name="Jeffery I.B."/>
            <person name="Cooney J.C."/>
            <person name="Kagawa T.F."/>
            <person name="Liu W."/>
            <person name="Song Y."/>
            <person name="Salvetti E."/>
            <person name="Wrobel A."/>
            <person name="Rasinkangas P."/>
            <person name="Parkhill J."/>
            <person name="Rea M.C."/>
            <person name="O'Sullivan O."/>
            <person name="Ritari J."/>
            <person name="Douillard F.P."/>
            <person name="Paul Ross R."/>
            <person name="Yang R."/>
            <person name="Briner A.E."/>
            <person name="Felis G.E."/>
            <person name="de Vos W.M."/>
            <person name="Barrangou R."/>
            <person name="Klaenhammer T.R."/>
            <person name="Caufield P.W."/>
            <person name="Cui Y."/>
            <person name="Zhang H."/>
            <person name="O'Toole P.W."/>
        </authorList>
    </citation>
    <scope>NUCLEOTIDE SEQUENCE [LARGE SCALE GENOMIC DNA]</scope>
    <source>
        <strain evidence="7 8">DSM 14857</strain>
    </source>
</reference>
<dbReference type="CDD" id="cd07067">
    <property type="entry name" value="HP_PGM_like"/>
    <property type="match status" value="1"/>
</dbReference>
<accession>A0A0R1SKP1</accession>
<feature type="binding site" evidence="6">
    <location>
        <begin position="7"/>
        <end position="14"/>
    </location>
    <ligand>
        <name>substrate</name>
    </ligand>
</feature>
<gene>
    <name evidence="7" type="ORF">FC27_GL000954</name>
</gene>
<dbReference type="RefSeq" id="WP_010624051.1">
    <property type="nucleotide sequence ID" value="NZ_AZFA01000002.1"/>
</dbReference>
<dbReference type="OrthoDB" id="9783269at2"/>
<keyword evidence="4" id="KW-0413">Isomerase</keyword>